<evidence type="ECO:0000256" key="3">
    <source>
        <dbReference type="ARBA" id="ARBA00022525"/>
    </source>
</evidence>
<accession>A0A8K0CJJ5</accession>
<keyword evidence="3" id="KW-0964">Secreted</keyword>
<dbReference type="Gene3D" id="2.120.10.30">
    <property type="entry name" value="TolB, C-terminal domain"/>
    <property type="match status" value="1"/>
</dbReference>
<dbReference type="SUPFAM" id="SSF63829">
    <property type="entry name" value="Calcium-dependent phosphotriesterase"/>
    <property type="match status" value="1"/>
</dbReference>
<comment type="caution">
    <text evidence="6">The sequence shown here is derived from an EMBL/GenBank/DDBJ whole genome shotgun (WGS) entry which is preliminary data.</text>
</comment>
<gene>
    <name evidence="6" type="ORF">ILUMI_19901</name>
</gene>
<comment type="similarity">
    <text evidence="2">Belongs to the major royal jelly protein family.</text>
</comment>
<proteinExistence type="inferred from homology"/>
<evidence type="ECO:0000256" key="5">
    <source>
        <dbReference type="SAM" id="SignalP"/>
    </source>
</evidence>
<dbReference type="PANTHER" id="PTHR10009">
    <property type="entry name" value="PROTEIN YELLOW-RELATED"/>
    <property type="match status" value="1"/>
</dbReference>
<sequence length="393" mass="44448">METKLLFCLFFITKFNVIKSSDGNEKFSVAFQWNFINYTWESPEALEEAKSSGHYVPGEDVIAGIKIYKDVIYLALPRVKKSASVTLASIPMKAAKENPLLSPYPSWDMNCKESCETIQNVLSMEIDKEGIMWVLDARRVDNNTKCPPRIILLDLNKNGIVVQNFVVPDELCPHNNGCFLNDIVVDGDFAYMSDTTKVDSGIFVYNRKLNQAWKFRDETMHGDPSAEIFTAQGVVKKGLEHINGIALSPNCGGNRTFYYMPQSSFNIFSISTAVLKNPNLAKGNVAIYITNHGRKKGQSGGMVCDNKNYIYYGVLPLDSVYKWDTSKPVEDSTLVEQNSEIIKWPDSFSFDLDGNMFLITNSILFFSKTELNINEINFRIIKLHTGTKSYFYC</sequence>
<dbReference type="AlphaFoldDB" id="A0A8K0CJJ5"/>
<comment type="subcellular location">
    <subcellularLocation>
        <location evidence="1">Secreted</location>
    </subcellularLocation>
</comment>
<dbReference type="InterPro" id="IPR011042">
    <property type="entry name" value="6-blade_b-propeller_TolB-like"/>
</dbReference>
<evidence type="ECO:0000256" key="4">
    <source>
        <dbReference type="ARBA" id="ARBA00022729"/>
    </source>
</evidence>
<evidence type="ECO:0000256" key="1">
    <source>
        <dbReference type="ARBA" id="ARBA00004613"/>
    </source>
</evidence>
<evidence type="ECO:0000256" key="2">
    <source>
        <dbReference type="ARBA" id="ARBA00009127"/>
    </source>
</evidence>
<feature type="chain" id="PRO_5035427293" evidence="5">
    <location>
        <begin position="21"/>
        <end position="393"/>
    </location>
</feature>
<dbReference type="PANTHER" id="PTHR10009:SF18">
    <property type="entry name" value="PROTEIN YELLOW-LIKE PROTEIN"/>
    <property type="match status" value="1"/>
</dbReference>
<evidence type="ECO:0000313" key="7">
    <source>
        <dbReference type="Proteomes" id="UP000801492"/>
    </source>
</evidence>
<feature type="signal peptide" evidence="5">
    <location>
        <begin position="1"/>
        <end position="20"/>
    </location>
</feature>
<dbReference type="OrthoDB" id="9977471at2759"/>
<keyword evidence="7" id="KW-1185">Reference proteome</keyword>
<dbReference type="EMBL" id="VTPC01088194">
    <property type="protein sequence ID" value="KAF2886271.1"/>
    <property type="molecule type" value="Genomic_DNA"/>
</dbReference>
<dbReference type="GO" id="GO:0005576">
    <property type="term" value="C:extracellular region"/>
    <property type="evidence" value="ECO:0007669"/>
    <property type="project" value="UniProtKB-SubCell"/>
</dbReference>
<reference evidence="6" key="1">
    <citation type="submission" date="2019-08" db="EMBL/GenBank/DDBJ databases">
        <title>The genome of the North American firefly Photinus pyralis.</title>
        <authorList>
            <consortium name="Photinus pyralis genome working group"/>
            <person name="Fallon T.R."/>
            <person name="Sander Lower S.E."/>
            <person name="Weng J.-K."/>
        </authorList>
    </citation>
    <scope>NUCLEOTIDE SEQUENCE</scope>
    <source>
        <strain evidence="6">TRF0915ILg1</strain>
        <tissue evidence="6">Whole body</tissue>
    </source>
</reference>
<keyword evidence="4 5" id="KW-0732">Signal</keyword>
<organism evidence="6 7">
    <name type="scientific">Ignelater luminosus</name>
    <name type="common">Cucubano</name>
    <name type="synonym">Pyrophorus luminosus</name>
    <dbReference type="NCBI Taxonomy" id="2038154"/>
    <lineage>
        <taxon>Eukaryota</taxon>
        <taxon>Metazoa</taxon>
        <taxon>Ecdysozoa</taxon>
        <taxon>Arthropoda</taxon>
        <taxon>Hexapoda</taxon>
        <taxon>Insecta</taxon>
        <taxon>Pterygota</taxon>
        <taxon>Neoptera</taxon>
        <taxon>Endopterygota</taxon>
        <taxon>Coleoptera</taxon>
        <taxon>Polyphaga</taxon>
        <taxon>Elateriformia</taxon>
        <taxon>Elateroidea</taxon>
        <taxon>Elateridae</taxon>
        <taxon>Agrypninae</taxon>
        <taxon>Pyrophorini</taxon>
        <taxon>Ignelater</taxon>
    </lineage>
</organism>
<dbReference type="InterPro" id="IPR017996">
    <property type="entry name" value="MRJP/yellow-related"/>
</dbReference>
<protein>
    <submittedName>
        <fullName evidence="6">Uncharacterized protein</fullName>
    </submittedName>
</protein>
<dbReference type="Proteomes" id="UP000801492">
    <property type="component" value="Unassembled WGS sequence"/>
</dbReference>
<dbReference type="Pfam" id="PF03022">
    <property type="entry name" value="MRJP"/>
    <property type="match status" value="1"/>
</dbReference>
<evidence type="ECO:0000313" key="6">
    <source>
        <dbReference type="EMBL" id="KAF2886271.1"/>
    </source>
</evidence>
<name>A0A8K0CJJ5_IGNLU</name>